<dbReference type="KEGG" id="ache:ACHE_60157A"/>
<evidence type="ECO:0000256" key="1">
    <source>
        <dbReference type="ARBA" id="ARBA00022723"/>
    </source>
</evidence>
<dbReference type="RefSeq" id="XP_043138793.1">
    <property type="nucleotide sequence ID" value="XM_043281301.1"/>
</dbReference>
<dbReference type="SUPFAM" id="SSF50129">
    <property type="entry name" value="GroES-like"/>
    <property type="match status" value="1"/>
</dbReference>
<feature type="transmembrane region" description="Helical" evidence="4">
    <location>
        <begin position="21"/>
        <end position="45"/>
    </location>
</feature>
<dbReference type="InterPro" id="IPR050129">
    <property type="entry name" value="Zn_alcohol_dh"/>
</dbReference>
<dbReference type="Gene3D" id="3.90.180.10">
    <property type="entry name" value="Medium-chain alcohol dehydrogenases, catalytic domain"/>
    <property type="match status" value="1"/>
</dbReference>
<dbReference type="AlphaFoldDB" id="A0A7R7VT44"/>
<dbReference type="InterPro" id="IPR011032">
    <property type="entry name" value="GroES-like_sf"/>
</dbReference>
<evidence type="ECO:0000256" key="4">
    <source>
        <dbReference type="SAM" id="Phobius"/>
    </source>
</evidence>
<keyword evidence="7" id="KW-1185">Reference proteome</keyword>
<dbReference type="EMBL" id="AP024421">
    <property type="protein sequence ID" value="BCR90271.1"/>
    <property type="molecule type" value="Genomic_DNA"/>
</dbReference>
<dbReference type="GO" id="GO:0016491">
    <property type="term" value="F:oxidoreductase activity"/>
    <property type="evidence" value="ECO:0007669"/>
    <property type="project" value="UniProtKB-KW"/>
</dbReference>
<accession>A0A7R7VT44</accession>
<dbReference type="GeneID" id="66984629"/>
<evidence type="ECO:0000256" key="2">
    <source>
        <dbReference type="ARBA" id="ARBA00022833"/>
    </source>
</evidence>
<evidence type="ECO:0000313" key="6">
    <source>
        <dbReference type="EMBL" id="BCR90271.1"/>
    </source>
</evidence>
<keyword evidence="4" id="KW-0472">Membrane</keyword>
<proteinExistence type="predicted"/>
<dbReference type="Pfam" id="PF08240">
    <property type="entry name" value="ADH_N"/>
    <property type="match status" value="1"/>
</dbReference>
<dbReference type="Proteomes" id="UP000637239">
    <property type="component" value="Chromosome 6"/>
</dbReference>
<sequence>MELEISGSTRLMSRFVEKERLRFDLLLLGFAGVVCLFLAVLRIYADDADLHEYMSGPILIPKEPHNITKTKFPVTLGHEFAGTVEEVGDGVTNVAPGQRVVVRPTIYDGCCNSCKLGIEYCCENIGFIGLSGEHRSLFSRQHRG</sequence>
<name>A0A7R7VT44_ASPCH</name>
<keyword evidence="2" id="KW-0862">Zinc</keyword>
<evidence type="ECO:0000256" key="3">
    <source>
        <dbReference type="ARBA" id="ARBA00023002"/>
    </source>
</evidence>
<reference evidence="6" key="2">
    <citation type="submission" date="2021-02" db="EMBL/GenBank/DDBJ databases">
        <title>Aspergillus chevalieri M1 genome sequence.</title>
        <authorList>
            <person name="Kadooka C."/>
            <person name="Mori K."/>
            <person name="Futagami T."/>
        </authorList>
    </citation>
    <scope>NUCLEOTIDE SEQUENCE</scope>
    <source>
        <strain evidence="6">M1</strain>
    </source>
</reference>
<gene>
    <name evidence="6" type="ORF">ACHE_60157A</name>
</gene>
<dbReference type="PROSITE" id="PS00059">
    <property type="entry name" value="ADH_ZINC"/>
    <property type="match status" value="1"/>
</dbReference>
<feature type="domain" description="Alcohol dehydrogenase-like N-terminal" evidence="5">
    <location>
        <begin position="58"/>
        <end position="133"/>
    </location>
</feature>
<dbReference type="PANTHER" id="PTHR43401">
    <property type="entry name" value="L-THREONINE 3-DEHYDROGENASE"/>
    <property type="match status" value="1"/>
</dbReference>
<evidence type="ECO:0000259" key="5">
    <source>
        <dbReference type="Pfam" id="PF08240"/>
    </source>
</evidence>
<reference evidence="6" key="1">
    <citation type="submission" date="2021-01" db="EMBL/GenBank/DDBJ databases">
        <authorList>
            <consortium name="Aspergillus chevalieri M1 genome sequencing consortium"/>
            <person name="Kazuki M."/>
            <person name="Futagami T."/>
        </authorList>
    </citation>
    <scope>NUCLEOTIDE SEQUENCE</scope>
    <source>
        <strain evidence="6">M1</strain>
    </source>
</reference>
<keyword evidence="4" id="KW-0812">Transmembrane</keyword>
<organism evidence="6 7">
    <name type="scientific">Aspergillus chevalieri</name>
    <name type="common">Eurotium chevalieri</name>
    <dbReference type="NCBI Taxonomy" id="182096"/>
    <lineage>
        <taxon>Eukaryota</taxon>
        <taxon>Fungi</taxon>
        <taxon>Dikarya</taxon>
        <taxon>Ascomycota</taxon>
        <taxon>Pezizomycotina</taxon>
        <taxon>Eurotiomycetes</taxon>
        <taxon>Eurotiomycetidae</taxon>
        <taxon>Eurotiales</taxon>
        <taxon>Aspergillaceae</taxon>
        <taxon>Aspergillus</taxon>
        <taxon>Aspergillus subgen. Aspergillus</taxon>
    </lineage>
</organism>
<protein>
    <recommendedName>
        <fullName evidence="5">Alcohol dehydrogenase-like N-terminal domain-containing protein</fullName>
    </recommendedName>
</protein>
<dbReference type="GO" id="GO:0008270">
    <property type="term" value="F:zinc ion binding"/>
    <property type="evidence" value="ECO:0007669"/>
    <property type="project" value="InterPro"/>
</dbReference>
<keyword evidence="3" id="KW-0560">Oxidoreductase</keyword>
<dbReference type="InterPro" id="IPR013154">
    <property type="entry name" value="ADH-like_N"/>
</dbReference>
<evidence type="ECO:0000313" key="7">
    <source>
        <dbReference type="Proteomes" id="UP000637239"/>
    </source>
</evidence>
<dbReference type="PANTHER" id="PTHR43401:SF2">
    <property type="entry name" value="L-THREONINE 3-DEHYDROGENASE"/>
    <property type="match status" value="1"/>
</dbReference>
<dbReference type="InterPro" id="IPR002328">
    <property type="entry name" value="ADH_Zn_CS"/>
</dbReference>
<keyword evidence="1" id="KW-0479">Metal-binding</keyword>
<keyword evidence="4" id="KW-1133">Transmembrane helix</keyword>